<dbReference type="GO" id="GO:0008757">
    <property type="term" value="F:S-adenosylmethionine-dependent methyltransferase activity"/>
    <property type="evidence" value="ECO:0007669"/>
    <property type="project" value="InterPro"/>
</dbReference>
<evidence type="ECO:0000313" key="6">
    <source>
        <dbReference type="Proteomes" id="UP000308133"/>
    </source>
</evidence>
<keyword evidence="2 5" id="KW-0489">Methyltransferase</keyword>
<evidence type="ECO:0000256" key="1">
    <source>
        <dbReference type="ARBA" id="ARBA00008361"/>
    </source>
</evidence>
<dbReference type="InterPro" id="IPR025714">
    <property type="entry name" value="Methyltranfer_dom"/>
</dbReference>
<dbReference type="Gene3D" id="3.40.50.150">
    <property type="entry name" value="Vaccinia Virus protein VP39"/>
    <property type="match status" value="1"/>
</dbReference>
<dbReference type="AlphaFoldDB" id="A0A4U7ASH5"/>
<dbReference type="GO" id="GO:0032259">
    <property type="term" value="P:methylation"/>
    <property type="evidence" value="ECO:0007669"/>
    <property type="project" value="UniProtKB-KW"/>
</dbReference>
<evidence type="ECO:0000256" key="2">
    <source>
        <dbReference type="ARBA" id="ARBA00022603"/>
    </source>
</evidence>
<dbReference type="InterPro" id="IPR029063">
    <property type="entry name" value="SAM-dependent_MTases_sf"/>
</dbReference>
<proteinExistence type="inferred from homology"/>
<dbReference type="PANTHER" id="PTHR12176">
    <property type="entry name" value="SAM-DEPENDENT METHYLTRANSFERASE SUPERFAMILY PROTEIN"/>
    <property type="match status" value="1"/>
</dbReference>
<dbReference type="Proteomes" id="UP000308133">
    <property type="component" value="Unassembled WGS sequence"/>
</dbReference>
<evidence type="ECO:0000259" key="4">
    <source>
        <dbReference type="Pfam" id="PF13847"/>
    </source>
</evidence>
<comment type="caution">
    <text evidence="5">The sequence shown here is derived from an EMBL/GenBank/DDBJ whole genome shotgun (WGS) entry which is preliminary data.</text>
</comment>
<feature type="domain" description="Methyltransferase" evidence="4">
    <location>
        <begin position="57"/>
        <end position="174"/>
    </location>
</feature>
<comment type="similarity">
    <text evidence="1">Belongs to the methyltransferase superfamily.</text>
</comment>
<evidence type="ECO:0000313" key="5">
    <source>
        <dbReference type="EMBL" id="TKX20969.1"/>
    </source>
</evidence>
<dbReference type="PANTHER" id="PTHR12176:SF80">
    <property type="entry name" value="EEF1A LYSINE METHYLTRANSFERASE 4"/>
    <property type="match status" value="1"/>
</dbReference>
<keyword evidence="3 5" id="KW-0808">Transferase</keyword>
<gene>
    <name evidence="5" type="ORF">C1H76_6820</name>
</gene>
<dbReference type="InterPro" id="IPR051419">
    <property type="entry name" value="Lys/N-term_MeTrsfase_sf"/>
</dbReference>
<reference evidence="5 6" key="1">
    <citation type="submission" date="2018-02" db="EMBL/GenBank/DDBJ databases">
        <title>Draft genome sequences of Elsinoe sp., causing black scab on jojoba.</title>
        <authorList>
            <person name="Stodart B."/>
            <person name="Jeffress S."/>
            <person name="Ash G."/>
            <person name="Arun Chinnappa K."/>
        </authorList>
    </citation>
    <scope>NUCLEOTIDE SEQUENCE [LARGE SCALE GENOMIC DNA]</scope>
    <source>
        <strain evidence="5 6">Hillstone_2</strain>
    </source>
</reference>
<accession>A0A4U7ASH5</accession>
<dbReference type="SUPFAM" id="SSF53335">
    <property type="entry name" value="S-adenosyl-L-methionine-dependent methyltransferases"/>
    <property type="match status" value="1"/>
</dbReference>
<evidence type="ECO:0000256" key="3">
    <source>
        <dbReference type="ARBA" id="ARBA00022679"/>
    </source>
</evidence>
<protein>
    <submittedName>
        <fullName evidence="5">Methyltransferase domain-containing protein 22</fullName>
    </submittedName>
</protein>
<sequence>MTLEEDKALPQASYWDGRYRQSQGDVPTHEWFRAFNELEPFFQKNLFQAQGLQAGDNPQILHLGSGDSTVPSELASRGYRRQLCVDFSTVVVDTMSQRHSQIEGIVWKQVDVRDMADVSNGSIDVAFDKGTLDAMIHGSPWSPPDEVRDNTSKYFKEVHRVLKDQGVFLYITFRQPHFMRPLLNADDLWNMDMSWATVAPSTTTEHLTSVTLSPFGAMDDCEPLWNNDITGLSVTDRFESFHARKAVHNFTSHVECIFRITQGSKHPVMINIHVHNHWLNFTAMYQIIDDVFRDSSRPGDLNHVFTGNHKYEDILRAAFGRAWFTPAEDVCSLLQPTSSQVLAELRLMGTNGWDYDLDYFVPPGKYFDWVGLRFESYDTDTQEAEGPGA</sequence>
<organism evidence="5 6">
    <name type="scientific">Elsinoe australis</name>
    <dbReference type="NCBI Taxonomy" id="40998"/>
    <lineage>
        <taxon>Eukaryota</taxon>
        <taxon>Fungi</taxon>
        <taxon>Dikarya</taxon>
        <taxon>Ascomycota</taxon>
        <taxon>Pezizomycotina</taxon>
        <taxon>Dothideomycetes</taxon>
        <taxon>Dothideomycetidae</taxon>
        <taxon>Myriangiales</taxon>
        <taxon>Elsinoaceae</taxon>
        <taxon>Elsinoe</taxon>
    </lineage>
</organism>
<dbReference type="EMBL" id="PTQR01000083">
    <property type="protein sequence ID" value="TKX20969.1"/>
    <property type="molecule type" value="Genomic_DNA"/>
</dbReference>
<name>A0A4U7ASH5_9PEZI</name>
<dbReference type="Pfam" id="PF13847">
    <property type="entry name" value="Methyltransf_31"/>
    <property type="match status" value="1"/>
</dbReference>
<dbReference type="CDD" id="cd02440">
    <property type="entry name" value="AdoMet_MTases"/>
    <property type="match status" value="1"/>
</dbReference>